<dbReference type="EC" id="3.5.1.88" evidence="2"/>
<dbReference type="STRING" id="1802479.A2Y68_00825"/>
<dbReference type="NCBIfam" id="TIGR00079">
    <property type="entry name" value="pept_deformyl"/>
    <property type="match status" value="1"/>
</dbReference>
<feature type="active site" evidence="2">
    <location>
        <position position="141"/>
    </location>
</feature>
<comment type="caution">
    <text evidence="3">The sequence shown here is derived from an EMBL/GenBank/DDBJ whole genome shotgun (WGS) entry which is preliminary data.</text>
</comment>
<feature type="binding site" evidence="2">
    <location>
        <position position="98"/>
    </location>
    <ligand>
        <name>Fe cation</name>
        <dbReference type="ChEBI" id="CHEBI:24875"/>
    </ligand>
</feature>
<dbReference type="InterPro" id="IPR036821">
    <property type="entry name" value="Peptide_deformylase_sf"/>
</dbReference>
<dbReference type="InterPro" id="IPR023635">
    <property type="entry name" value="Peptide_deformylase"/>
</dbReference>
<gene>
    <name evidence="2" type="primary">def</name>
    <name evidence="3" type="ORF">A2Y68_00825</name>
</gene>
<organism evidence="3 4">
    <name type="scientific">Candidatus Woesebacteria bacterium RBG_13_46_13</name>
    <dbReference type="NCBI Taxonomy" id="1802479"/>
    <lineage>
        <taxon>Bacteria</taxon>
        <taxon>Candidatus Woeseibacteriota</taxon>
    </lineage>
</organism>
<keyword evidence="2" id="KW-0378">Hydrolase</keyword>
<dbReference type="SUPFAM" id="SSF56420">
    <property type="entry name" value="Peptide deformylase"/>
    <property type="match status" value="1"/>
</dbReference>
<keyword evidence="2" id="KW-0648">Protein biosynthesis</keyword>
<dbReference type="PANTHER" id="PTHR10458:SF22">
    <property type="entry name" value="PEPTIDE DEFORMYLASE"/>
    <property type="match status" value="1"/>
</dbReference>
<proteinExistence type="inferred from homology"/>
<dbReference type="GO" id="GO:0006412">
    <property type="term" value="P:translation"/>
    <property type="evidence" value="ECO:0007669"/>
    <property type="project" value="UniProtKB-UniRule"/>
</dbReference>
<evidence type="ECO:0000256" key="1">
    <source>
        <dbReference type="ARBA" id="ARBA00010759"/>
    </source>
</evidence>
<evidence type="ECO:0000313" key="4">
    <source>
        <dbReference type="Proteomes" id="UP000176778"/>
    </source>
</evidence>
<dbReference type="Gene3D" id="3.90.45.10">
    <property type="entry name" value="Peptide deformylase"/>
    <property type="match status" value="1"/>
</dbReference>
<reference evidence="3 4" key="1">
    <citation type="journal article" date="2016" name="Nat. Commun.">
        <title>Thousands of microbial genomes shed light on interconnected biogeochemical processes in an aquifer system.</title>
        <authorList>
            <person name="Anantharaman K."/>
            <person name="Brown C.T."/>
            <person name="Hug L.A."/>
            <person name="Sharon I."/>
            <person name="Castelle C.J."/>
            <person name="Probst A.J."/>
            <person name="Thomas B.C."/>
            <person name="Singh A."/>
            <person name="Wilkins M.J."/>
            <person name="Karaoz U."/>
            <person name="Brodie E.L."/>
            <person name="Williams K.H."/>
            <person name="Hubbard S.S."/>
            <person name="Banfield J.F."/>
        </authorList>
    </citation>
    <scope>NUCLEOTIDE SEQUENCE [LARGE SCALE GENOMIC DNA]</scope>
</reference>
<dbReference type="PANTHER" id="PTHR10458">
    <property type="entry name" value="PEPTIDE DEFORMYLASE"/>
    <property type="match status" value="1"/>
</dbReference>
<dbReference type="CDD" id="cd00487">
    <property type="entry name" value="Pep_deformylase"/>
    <property type="match status" value="1"/>
</dbReference>
<evidence type="ECO:0000256" key="2">
    <source>
        <dbReference type="HAMAP-Rule" id="MF_00163"/>
    </source>
</evidence>
<dbReference type="GO" id="GO:0046872">
    <property type="term" value="F:metal ion binding"/>
    <property type="evidence" value="ECO:0007669"/>
    <property type="project" value="UniProtKB-KW"/>
</dbReference>
<accession>A0A1F7X4Z4</accession>
<feature type="binding site" evidence="2">
    <location>
        <position position="144"/>
    </location>
    <ligand>
        <name>Fe cation</name>
        <dbReference type="ChEBI" id="CHEBI:24875"/>
    </ligand>
</feature>
<dbReference type="NCBIfam" id="NF001159">
    <property type="entry name" value="PRK00150.1-3"/>
    <property type="match status" value="1"/>
</dbReference>
<dbReference type="Proteomes" id="UP000176778">
    <property type="component" value="Unassembled WGS sequence"/>
</dbReference>
<sequence>MIRKIVGSKDPVLRRISKPVKKVDKKVTNLIKDLSDTLSAQKDPEGVGLAACQIGINLRVFVMAKGKEIVPVINPEIVEVSKKQGYASHKEHSILEGCLSLPNYYTPLKRATTVKIKYLTPEGKEKVEEFTGFTAQIVQHEIDHLNGIMFVDRLLEQKKTLYKMEGGEWVEVELI</sequence>
<comment type="similarity">
    <text evidence="1 2">Belongs to the polypeptide deformylase family.</text>
</comment>
<keyword evidence="2" id="KW-0408">Iron</keyword>
<keyword evidence="2" id="KW-0479">Metal-binding</keyword>
<comment type="catalytic activity">
    <reaction evidence="2">
        <text>N-terminal N-formyl-L-methionyl-[peptide] + H2O = N-terminal L-methionyl-[peptide] + formate</text>
        <dbReference type="Rhea" id="RHEA:24420"/>
        <dbReference type="Rhea" id="RHEA-COMP:10639"/>
        <dbReference type="Rhea" id="RHEA-COMP:10640"/>
        <dbReference type="ChEBI" id="CHEBI:15377"/>
        <dbReference type="ChEBI" id="CHEBI:15740"/>
        <dbReference type="ChEBI" id="CHEBI:49298"/>
        <dbReference type="ChEBI" id="CHEBI:64731"/>
        <dbReference type="EC" id="3.5.1.88"/>
    </reaction>
</comment>
<comment type="function">
    <text evidence="2">Removes the formyl group from the N-terminal Met of newly synthesized proteins. Requires at least a dipeptide for an efficient rate of reaction. N-terminal L-methionine is a prerequisite for activity but the enzyme has broad specificity at other positions.</text>
</comment>
<dbReference type="AlphaFoldDB" id="A0A1F7X4Z4"/>
<dbReference type="EMBL" id="MGFR01000002">
    <property type="protein sequence ID" value="OGM09953.1"/>
    <property type="molecule type" value="Genomic_DNA"/>
</dbReference>
<dbReference type="Pfam" id="PF01327">
    <property type="entry name" value="Pep_deformylase"/>
    <property type="match status" value="1"/>
</dbReference>
<protein>
    <recommendedName>
        <fullName evidence="2">Peptide deformylase</fullName>
        <shortName evidence="2">PDF</shortName>
        <ecNumber evidence="2">3.5.1.88</ecNumber>
    </recommendedName>
    <alternativeName>
        <fullName evidence="2">Polypeptide deformylase</fullName>
    </alternativeName>
</protein>
<dbReference type="PRINTS" id="PR01576">
    <property type="entry name" value="PDEFORMYLASE"/>
</dbReference>
<feature type="binding site" evidence="2">
    <location>
        <position position="140"/>
    </location>
    <ligand>
        <name>Fe cation</name>
        <dbReference type="ChEBI" id="CHEBI:24875"/>
    </ligand>
</feature>
<comment type="cofactor">
    <cofactor evidence="2">
        <name>Fe(2+)</name>
        <dbReference type="ChEBI" id="CHEBI:29033"/>
    </cofactor>
    <text evidence="2">Binds 1 Fe(2+) ion.</text>
</comment>
<dbReference type="PIRSF" id="PIRSF004749">
    <property type="entry name" value="Pep_def"/>
    <property type="match status" value="1"/>
</dbReference>
<evidence type="ECO:0000313" key="3">
    <source>
        <dbReference type="EMBL" id="OGM09953.1"/>
    </source>
</evidence>
<dbReference type="GO" id="GO:0042586">
    <property type="term" value="F:peptide deformylase activity"/>
    <property type="evidence" value="ECO:0007669"/>
    <property type="project" value="UniProtKB-UniRule"/>
</dbReference>
<dbReference type="HAMAP" id="MF_00163">
    <property type="entry name" value="Pep_deformylase"/>
    <property type="match status" value="1"/>
</dbReference>
<name>A0A1F7X4Z4_9BACT</name>